<organism evidence="1 2">
    <name type="scientific">Cuscuta australis</name>
    <dbReference type="NCBI Taxonomy" id="267555"/>
    <lineage>
        <taxon>Eukaryota</taxon>
        <taxon>Viridiplantae</taxon>
        <taxon>Streptophyta</taxon>
        <taxon>Embryophyta</taxon>
        <taxon>Tracheophyta</taxon>
        <taxon>Spermatophyta</taxon>
        <taxon>Magnoliopsida</taxon>
        <taxon>eudicotyledons</taxon>
        <taxon>Gunneridae</taxon>
        <taxon>Pentapetalae</taxon>
        <taxon>asterids</taxon>
        <taxon>lamiids</taxon>
        <taxon>Solanales</taxon>
        <taxon>Convolvulaceae</taxon>
        <taxon>Cuscuteae</taxon>
        <taxon>Cuscuta</taxon>
        <taxon>Cuscuta subgen. Grammica</taxon>
        <taxon>Cuscuta sect. Cleistogrammica</taxon>
    </lineage>
</organism>
<name>A0A328D795_9ASTE</name>
<sequence length="147" mass="16202">MGNLFITGAAYPAPLYNRTLAPSRDRGLTLSARFLLLGFSLSNCLYSSVALEVSEGTSFFWLGSVVLLLDLDRVSGFPLMFWLLMCCLFESVLYATRAEKPFGYGFKFMLSVPVIDAGWRTIVSDKVCFALEVVGVDACWGASLPWS</sequence>
<gene>
    <name evidence="1" type="ORF">DM860_008894</name>
</gene>
<dbReference type="AlphaFoldDB" id="A0A328D795"/>
<evidence type="ECO:0000313" key="1">
    <source>
        <dbReference type="EMBL" id="RAL41712.1"/>
    </source>
</evidence>
<keyword evidence="2" id="KW-1185">Reference proteome</keyword>
<accession>A0A328D795</accession>
<comment type="caution">
    <text evidence="1">The sequence shown here is derived from an EMBL/GenBank/DDBJ whole genome shotgun (WGS) entry which is preliminary data.</text>
</comment>
<protein>
    <submittedName>
        <fullName evidence="1">Uncharacterized protein</fullName>
    </submittedName>
</protein>
<evidence type="ECO:0000313" key="2">
    <source>
        <dbReference type="Proteomes" id="UP000249390"/>
    </source>
</evidence>
<dbReference type="EMBL" id="NQVE01000183">
    <property type="protein sequence ID" value="RAL41712.1"/>
    <property type="molecule type" value="Genomic_DNA"/>
</dbReference>
<dbReference type="Proteomes" id="UP000249390">
    <property type="component" value="Unassembled WGS sequence"/>
</dbReference>
<reference evidence="1 2" key="1">
    <citation type="submission" date="2018-06" db="EMBL/GenBank/DDBJ databases">
        <title>The Genome of Cuscuta australis (Dodder) Provides Insight into the Evolution of Plant Parasitism.</title>
        <authorList>
            <person name="Liu H."/>
        </authorList>
    </citation>
    <scope>NUCLEOTIDE SEQUENCE [LARGE SCALE GENOMIC DNA]</scope>
    <source>
        <strain evidence="2">cv. Yunnan</strain>
        <tissue evidence="1">Vines</tissue>
    </source>
</reference>
<proteinExistence type="predicted"/>